<dbReference type="CDD" id="cd00303">
    <property type="entry name" value="retropepsin_like"/>
    <property type="match status" value="1"/>
</dbReference>
<dbReference type="SUPFAM" id="SSF50630">
    <property type="entry name" value="Acid proteases"/>
    <property type="match status" value="1"/>
</dbReference>
<dbReference type="EMBL" id="UYJE01002451">
    <property type="protein sequence ID" value="VDI10853.1"/>
    <property type="molecule type" value="Genomic_DNA"/>
</dbReference>
<accession>A0A8B6CX56</accession>
<evidence type="ECO:0000259" key="2">
    <source>
        <dbReference type="Pfam" id="PF03732"/>
    </source>
</evidence>
<organism evidence="3 4">
    <name type="scientific">Mytilus galloprovincialis</name>
    <name type="common">Mediterranean mussel</name>
    <dbReference type="NCBI Taxonomy" id="29158"/>
    <lineage>
        <taxon>Eukaryota</taxon>
        <taxon>Metazoa</taxon>
        <taxon>Spiralia</taxon>
        <taxon>Lophotrochozoa</taxon>
        <taxon>Mollusca</taxon>
        <taxon>Bivalvia</taxon>
        <taxon>Autobranchia</taxon>
        <taxon>Pteriomorphia</taxon>
        <taxon>Mytilida</taxon>
        <taxon>Mytiloidea</taxon>
        <taxon>Mytilidae</taxon>
        <taxon>Mytilinae</taxon>
        <taxon>Mytilus</taxon>
    </lineage>
</organism>
<dbReference type="Proteomes" id="UP000596742">
    <property type="component" value="Unassembled WGS sequence"/>
</dbReference>
<gene>
    <name evidence="3" type="ORF">MGAL_10B045170</name>
</gene>
<feature type="compositionally biased region" description="Pro residues" evidence="1">
    <location>
        <begin position="60"/>
        <end position="69"/>
    </location>
</feature>
<name>A0A8B6CX56_MYTGA</name>
<keyword evidence="4" id="KW-1185">Reference proteome</keyword>
<proteinExistence type="predicted"/>
<dbReference type="PANTHER" id="PTHR33223">
    <property type="entry name" value="CCHC-TYPE DOMAIN-CONTAINING PROTEIN"/>
    <property type="match status" value="1"/>
</dbReference>
<comment type="caution">
    <text evidence="3">The sequence shown here is derived from an EMBL/GenBank/DDBJ whole genome shotgun (WGS) entry which is preliminary data.</text>
</comment>
<feature type="compositionally biased region" description="Pro residues" evidence="1">
    <location>
        <begin position="32"/>
        <end position="49"/>
    </location>
</feature>
<dbReference type="OrthoDB" id="6116553at2759"/>
<feature type="compositionally biased region" description="Low complexity" evidence="1">
    <location>
        <begin position="50"/>
        <end position="59"/>
    </location>
</feature>
<sequence length="527" mass="58923">MSYWLRSANMQPQNAVIMDQPIIEEVHVQPENQPPPPVENQPPPPPPVEIQPLVLQDQPPLVPVQPPPVQASASGQGSNRPAPPGFSNSKIMVNLKHYNGDTDAVQWWASFLAYITLQRMAEWEAILVLPFYLCGIAEQWFEMIDSTTKASLANIKLSFLNRFKQHKQEDIGLTYLRQQENEPVDQYLHRALNYNKTNSVSEQFLVKLAYRGLKPQIQQIVVPQNPVSMSDLLSKSITAEMTVNMVQPQQSSVENSILKAVSSIEDKIMDKISSRLDSIAAISSNSNKQQSDYVPYQRNNHANSYQNSQSFQVPTYNDRQPMMPVQRQRPVMSNGPPGSCIGCDRTSYAKVPLQPGAMKQVIAANGNHVQVLGKLSITLHVGNKQFTQTVHVLDQLHHSLILGVDFMKKNGAFINFQDCTLELKDNPNIVLSSITLNSGLVRTKKVVTIPKHSETLIQVSVSKQDEDSTVLLEPLDAPPQFLQNVVVAKCLVKIHNGKAHLRLLNPTATDIKLRPHKVDCQGFTCQH</sequence>
<evidence type="ECO:0000256" key="1">
    <source>
        <dbReference type="SAM" id="MobiDB-lite"/>
    </source>
</evidence>
<dbReference type="PANTHER" id="PTHR33223:SF6">
    <property type="entry name" value="CCHC-TYPE DOMAIN-CONTAINING PROTEIN"/>
    <property type="match status" value="1"/>
</dbReference>
<protein>
    <recommendedName>
        <fullName evidence="2">Retrotransposon gag domain-containing protein</fullName>
    </recommendedName>
</protein>
<evidence type="ECO:0000313" key="4">
    <source>
        <dbReference type="Proteomes" id="UP000596742"/>
    </source>
</evidence>
<evidence type="ECO:0000313" key="3">
    <source>
        <dbReference type="EMBL" id="VDI10853.1"/>
    </source>
</evidence>
<dbReference type="Pfam" id="PF03732">
    <property type="entry name" value="Retrotrans_gag"/>
    <property type="match status" value="1"/>
</dbReference>
<dbReference type="InterPro" id="IPR021109">
    <property type="entry name" value="Peptidase_aspartic_dom_sf"/>
</dbReference>
<feature type="region of interest" description="Disordered" evidence="1">
    <location>
        <begin position="27"/>
        <end position="86"/>
    </location>
</feature>
<dbReference type="Gene3D" id="2.40.70.10">
    <property type="entry name" value="Acid Proteases"/>
    <property type="match status" value="1"/>
</dbReference>
<feature type="domain" description="Retrotransposon gag" evidence="2">
    <location>
        <begin position="130"/>
        <end position="215"/>
    </location>
</feature>
<dbReference type="InterPro" id="IPR005162">
    <property type="entry name" value="Retrotrans_gag_dom"/>
</dbReference>
<dbReference type="AlphaFoldDB" id="A0A8B6CX56"/>
<reference evidence="3" key="1">
    <citation type="submission" date="2018-11" db="EMBL/GenBank/DDBJ databases">
        <authorList>
            <person name="Alioto T."/>
            <person name="Alioto T."/>
        </authorList>
    </citation>
    <scope>NUCLEOTIDE SEQUENCE</scope>
</reference>